<feature type="transmembrane region" description="Helical" evidence="1">
    <location>
        <begin position="13"/>
        <end position="31"/>
    </location>
</feature>
<feature type="transmembrane region" description="Helical" evidence="1">
    <location>
        <begin position="141"/>
        <end position="161"/>
    </location>
</feature>
<feature type="transmembrane region" description="Helical" evidence="1">
    <location>
        <begin position="173"/>
        <end position="195"/>
    </location>
</feature>
<protein>
    <submittedName>
        <fullName evidence="2">Uncharacterized protein</fullName>
    </submittedName>
</protein>
<feature type="transmembrane region" description="Helical" evidence="1">
    <location>
        <begin position="104"/>
        <end position="121"/>
    </location>
</feature>
<dbReference type="InterPro" id="IPR048147">
    <property type="entry name" value="CBO0543-like"/>
</dbReference>
<accession>A0A841Q762</accession>
<keyword evidence="1" id="KW-0812">Transmembrane</keyword>
<dbReference type="RefSeq" id="WP_221452564.1">
    <property type="nucleotide sequence ID" value="NZ_CADDWK010000009.1"/>
</dbReference>
<proteinExistence type="predicted"/>
<keyword evidence="3" id="KW-1185">Reference proteome</keyword>
<feature type="transmembrane region" description="Helical" evidence="1">
    <location>
        <begin position="38"/>
        <end position="57"/>
    </location>
</feature>
<evidence type="ECO:0000256" key="1">
    <source>
        <dbReference type="SAM" id="Phobius"/>
    </source>
</evidence>
<dbReference type="AlphaFoldDB" id="A0A841Q762"/>
<evidence type="ECO:0000313" key="2">
    <source>
        <dbReference type="EMBL" id="MBB6454157.1"/>
    </source>
</evidence>
<dbReference type="EMBL" id="JACHGH010000007">
    <property type="protein sequence ID" value="MBB6454157.1"/>
    <property type="molecule type" value="Genomic_DNA"/>
</dbReference>
<dbReference type="Proteomes" id="UP000581688">
    <property type="component" value="Unassembled WGS sequence"/>
</dbReference>
<keyword evidence="1" id="KW-0472">Membrane</keyword>
<dbReference type="NCBIfam" id="NF041644">
    <property type="entry name" value="CBO0543_fam"/>
    <property type="match status" value="1"/>
</dbReference>
<name>A0A841Q762_9BACI</name>
<organism evidence="2 3">
    <name type="scientific">Salirhabdus euzebyi</name>
    <dbReference type="NCBI Taxonomy" id="394506"/>
    <lineage>
        <taxon>Bacteria</taxon>
        <taxon>Bacillati</taxon>
        <taxon>Bacillota</taxon>
        <taxon>Bacilli</taxon>
        <taxon>Bacillales</taxon>
        <taxon>Bacillaceae</taxon>
        <taxon>Salirhabdus</taxon>
    </lineage>
</organism>
<reference evidence="2 3" key="1">
    <citation type="submission" date="2020-08" db="EMBL/GenBank/DDBJ databases">
        <title>Genomic Encyclopedia of Type Strains, Phase IV (KMG-IV): sequencing the most valuable type-strain genomes for metagenomic binning, comparative biology and taxonomic classification.</title>
        <authorList>
            <person name="Goeker M."/>
        </authorList>
    </citation>
    <scope>NUCLEOTIDE SEQUENCE [LARGE SCALE GENOMIC DNA]</scope>
    <source>
        <strain evidence="2 3">DSM 19612</strain>
    </source>
</reference>
<evidence type="ECO:0000313" key="3">
    <source>
        <dbReference type="Proteomes" id="UP000581688"/>
    </source>
</evidence>
<sequence>MSDYINVGFNIETFIHVSIIITGLIGLLFFLKLDWKRYGLLFLLATFVGNLLCYIFVKLDFYFFPYILFPKISIMPFTSVTLSIPLLVLLGVRYSPEKWAWKIPFYWTIIHIGMFAEVYALEGTRIIEYNYEWDVWDSYTWWWIYLLVFEWIGGLIVPNELRKPLNIRTLQYGRFGWAIIHFVLISTIFLAGYYLGWLQAQ</sequence>
<keyword evidence="1" id="KW-1133">Transmembrane helix</keyword>
<comment type="caution">
    <text evidence="2">The sequence shown here is derived from an EMBL/GenBank/DDBJ whole genome shotgun (WGS) entry which is preliminary data.</text>
</comment>
<feature type="transmembrane region" description="Helical" evidence="1">
    <location>
        <begin position="63"/>
        <end position="92"/>
    </location>
</feature>
<gene>
    <name evidence="2" type="ORF">HNQ94_002608</name>
</gene>